<sequence length="536" mass="59290">MTKEYLKKLCREMKLYSTPYLNDVLYLHFKGFVKIENLEEYTGLRCLWLENNGISKIENLEHCVELRSLFLHHNLIKTIENLDALVNLDTINLSHNAITHISGLSCLPKLTNLQITHNRLEETDSIRHLVDCPSLSVVDLSHNRLYEENMIEIFKSMKELRVLYLVGNPGLRTIKDYRRIMTVGIKKLSYLDERPVFDKDRACAEAWARGGREEERAERDRWNEREQLAMDLRVESMKLKLEKALHDDSEDVDDTPDSARGDSLQTDCRPLSAATIRRQVTDDLSSMSAAADVDVKLPDPTLRQMGIQLFGVDDDDGHRQAEKVVCLSMSTEEVFMQRDDGDEDNTFSYERHSVTCGDSTLASISGDRLNRAYLGGDSSAPLAASREPSLLVSDTSTTGEPWTSGGDGAESDGMLSADGEPDDPADSEFDSAQEEGCPTPPPSVLGDGELSPIAAGQQPADDYPLPVGYSAAASVSFLAGTDSPISPRDDAAVSASSTPRQQSPTEDRQRQSETEPGPETPRGPGLGEEATHGLQQ</sequence>
<keyword evidence="4" id="KW-0433">Leucine-rich repeat</keyword>
<keyword evidence="6" id="KW-0969">Cilium</keyword>
<name>A0A6A4XD28_AMPAM</name>
<feature type="compositionally biased region" description="Acidic residues" evidence="9">
    <location>
        <begin position="419"/>
        <end position="433"/>
    </location>
</feature>
<dbReference type="Gene3D" id="3.80.10.10">
    <property type="entry name" value="Ribonuclease Inhibitor"/>
    <property type="match status" value="2"/>
</dbReference>
<dbReference type="InterPro" id="IPR050576">
    <property type="entry name" value="Cilia_flagella_integrity"/>
</dbReference>
<evidence type="ECO:0000313" key="11">
    <source>
        <dbReference type="Proteomes" id="UP000440578"/>
    </source>
</evidence>
<dbReference type="EMBL" id="VIIS01000118">
    <property type="protein sequence ID" value="KAF0313048.1"/>
    <property type="molecule type" value="Genomic_DNA"/>
</dbReference>
<evidence type="ECO:0000256" key="1">
    <source>
        <dbReference type="ARBA" id="ARBA00003843"/>
    </source>
</evidence>
<comment type="subcellular location">
    <subcellularLocation>
        <location evidence="2">Cell projection</location>
        <location evidence="2">Cilium</location>
    </subcellularLocation>
</comment>
<gene>
    <name evidence="10" type="primary">DNAAF1_0</name>
    <name evidence="10" type="ORF">FJT64_016340</name>
</gene>
<keyword evidence="5" id="KW-0677">Repeat</keyword>
<dbReference type="FunFam" id="3.80.10.10:FF:000166">
    <property type="entry name" value="Dynein assembly factor 1, axonemal"/>
    <property type="match status" value="1"/>
</dbReference>
<comment type="similarity">
    <text evidence="3">Belongs to the DNAAF1 family.</text>
</comment>
<dbReference type="Pfam" id="PF14580">
    <property type="entry name" value="LRR_9"/>
    <property type="match status" value="1"/>
</dbReference>
<evidence type="ECO:0000256" key="2">
    <source>
        <dbReference type="ARBA" id="ARBA00004138"/>
    </source>
</evidence>
<dbReference type="Proteomes" id="UP000440578">
    <property type="component" value="Unassembled WGS sequence"/>
</dbReference>
<dbReference type="SUPFAM" id="SSF52075">
    <property type="entry name" value="Outer arm dynein light chain 1"/>
    <property type="match status" value="1"/>
</dbReference>
<dbReference type="InterPro" id="IPR001611">
    <property type="entry name" value="Leu-rich_rpt"/>
</dbReference>
<dbReference type="AlphaFoldDB" id="A0A6A4XD28"/>
<reference evidence="10 11" key="1">
    <citation type="submission" date="2019-07" db="EMBL/GenBank/DDBJ databases">
        <title>Draft genome assembly of a fouling barnacle, Amphibalanus amphitrite (Darwin, 1854): The first reference genome for Thecostraca.</title>
        <authorList>
            <person name="Kim W."/>
        </authorList>
    </citation>
    <scope>NUCLEOTIDE SEQUENCE [LARGE SCALE GENOMIC DNA]</scope>
    <source>
        <strain evidence="10">SNU_AA5</strain>
        <tissue evidence="10">Soma without cirri and trophi</tissue>
    </source>
</reference>
<keyword evidence="11" id="KW-1185">Reference proteome</keyword>
<dbReference type="PROSITE" id="PS51450">
    <property type="entry name" value="LRR"/>
    <property type="match status" value="3"/>
</dbReference>
<comment type="function">
    <text evidence="1">Cilium-specific protein required for cilia structures.</text>
</comment>
<dbReference type="InterPro" id="IPR032675">
    <property type="entry name" value="LRR_dom_sf"/>
</dbReference>
<evidence type="ECO:0000256" key="4">
    <source>
        <dbReference type="ARBA" id="ARBA00022614"/>
    </source>
</evidence>
<evidence type="ECO:0000256" key="7">
    <source>
        <dbReference type="ARBA" id="ARBA00023273"/>
    </source>
</evidence>
<dbReference type="SMART" id="SM00365">
    <property type="entry name" value="LRR_SD22"/>
    <property type="match status" value="3"/>
</dbReference>
<dbReference type="PANTHER" id="PTHR45973:SF9">
    <property type="entry name" value="LEUCINE-RICH REPEAT-CONTAINING PROTEIN 46"/>
    <property type="match status" value="1"/>
</dbReference>
<feature type="region of interest" description="Disordered" evidence="9">
    <location>
        <begin position="479"/>
        <end position="536"/>
    </location>
</feature>
<feature type="region of interest" description="Disordered" evidence="9">
    <location>
        <begin position="378"/>
        <end position="467"/>
    </location>
</feature>
<organism evidence="10 11">
    <name type="scientific">Amphibalanus amphitrite</name>
    <name type="common">Striped barnacle</name>
    <name type="synonym">Balanus amphitrite</name>
    <dbReference type="NCBI Taxonomy" id="1232801"/>
    <lineage>
        <taxon>Eukaryota</taxon>
        <taxon>Metazoa</taxon>
        <taxon>Ecdysozoa</taxon>
        <taxon>Arthropoda</taxon>
        <taxon>Crustacea</taxon>
        <taxon>Multicrustacea</taxon>
        <taxon>Cirripedia</taxon>
        <taxon>Thoracica</taxon>
        <taxon>Thoracicalcarea</taxon>
        <taxon>Balanomorpha</taxon>
        <taxon>Balanoidea</taxon>
        <taxon>Balanidae</taxon>
        <taxon>Amphibalaninae</taxon>
        <taxon>Amphibalanus</taxon>
    </lineage>
</organism>
<evidence type="ECO:0000313" key="10">
    <source>
        <dbReference type="EMBL" id="KAF0313048.1"/>
    </source>
</evidence>
<feature type="region of interest" description="Disordered" evidence="9">
    <location>
        <begin position="245"/>
        <end position="266"/>
    </location>
</feature>
<feature type="compositionally biased region" description="Low complexity" evidence="9">
    <location>
        <begin position="514"/>
        <end position="523"/>
    </location>
</feature>
<evidence type="ECO:0000256" key="5">
    <source>
        <dbReference type="ARBA" id="ARBA00022737"/>
    </source>
</evidence>
<protein>
    <recommendedName>
        <fullName evidence="8">Dynein axonemal assembly factor 1 homolog</fullName>
    </recommendedName>
</protein>
<feature type="compositionally biased region" description="Polar residues" evidence="9">
    <location>
        <begin position="494"/>
        <end position="504"/>
    </location>
</feature>
<proteinExistence type="inferred from homology"/>
<evidence type="ECO:0000256" key="9">
    <source>
        <dbReference type="SAM" id="MobiDB-lite"/>
    </source>
</evidence>
<accession>A0A6A4XD28</accession>
<evidence type="ECO:0000256" key="8">
    <source>
        <dbReference type="ARBA" id="ARBA00024433"/>
    </source>
</evidence>
<comment type="caution">
    <text evidence="10">The sequence shown here is derived from an EMBL/GenBank/DDBJ whole genome shotgun (WGS) entry which is preliminary data.</text>
</comment>
<feature type="compositionally biased region" description="Polar residues" evidence="9">
    <location>
        <begin position="392"/>
        <end position="401"/>
    </location>
</feature>
<dbReference type="OrthoDB" id="1904536at2759"/>
<evidence type="ECO:0000256" key="3">
    <source>
        <dbReference type="ARBA" id="ARBA00006453"/>
    </source>
</evidence>
<keyword evidence="7" id="KW-0966">Cell projection</keyword>
<dbReference type="GO" id="GO:0005929">
    <property type="term" value="C:cilium"/>
    <property type="evidence" value="ECO:0007669"/>
    <property type="project" value="UniProtKB-SubCell"/>
</dbReference>
<evidence type="ECO:0000256" key="6">
    <source>
        <dbReference type="ARBA" id="ARBA00023069"/>
    </source>
</evidence>
<dbReference type="PANTHER" id="PTHR45973">
    <property type="entry name" value="PROTEIN PHOSPHATASE 1 REGULATORY SUBUNIT SDS22-RELATED"/>
    <property type="match status" value="1"/>
</dbReference>